<feature type="chain" id="PRO_5032393256" evidence="3">
    <location>
        <begin position="19"/>
        <end position="432"/>
    </location>
</feature>
<evidence type="ECO:0000313" key="5">
    <source>
        <dbReference type="Proteomes" id="UP000654075"/>
    </source>
</evidence>
<dbReference type="AlphaFoldDB" id="A0A813D352"/>
<feature type="region of interest" description="Disordered" evidence="1">
    <location>
        <begin position="411"/>
        <end position="432"/>
    </location>
</feature>
<keyword evidence="2" id="KW-0472">Membrane</keyword>
<dbReference type="EMBL" id="CAJNNV010000028">
    <property type="protein sequence ID" value="CAE8581122.1"/>
    <property type="molecule type" value="Genomic_DNA"/>
</dbReference>
<name>A0A813D352_POLGL</name>
<feature type="non-terminal residue" evidence="4">
    <location>
        <position position="1"/>
    </location>
</feature>
<sequence length="432" mass="46644">VTVVTALVAQLLIRPTRCCDVPACAASHAGIPTDYNINVAWGLSGCLLYELTSLASTQWSVMVETRLLVPEARSQILPSLLLSIMFFILIIEMIIFATSPRAWFAHSVPSSAGPLIADRPVYTITYVEWLAIVPQLLTVAGHCALGRPLQELTRPVIVTNIYIVSAWMAQLVAGAALRWALVAVTFALYGWASWDVARWARAYFAAPPPEDLPGRLLRPCLALGVNAAFAVHAMVYLAAICGAITPGLERTCYLALDVGVKLAVCVAFVVIRAGEFQRTMSCVLRSMSTSNLAMISILRGSFDVLLPCTVDYSGACSIPSADSPDVQRLESLLGRSIAGASLGDLLSDTGERKRFEAYVKNTLKQVDGNTSSAIVSNHADWGCRPQPPVAQVMHCKMATCRLGFHLGNRSLSKGSMKSRHQDNQRLAGSLPE</sequence>
<keyword evidence="2" id="KW-0812">Transmembrane</keyword>
<comment type="caution">
    <text evidence="4">The sequence shown here is derived from an EMBL/GenBank/DDBJ whole genome shotgun (WGS) entry which is preliminary data.</text>
</comment>
<gene>
    <name evidence="4" type="ORF">PGLA1383_LOCUS157</name>
</gene>
<reference evidence="4" key="1">
    <citation type="submission" date="2021-02" db="EMBL/GenBank/DDBJ databases">
        <authorList>
            <person name="Dougan E. K."/>
            <person name="Rhodes N."/>
            <person name="Thang M."/>
            <person name="Chan C."/>
        </authorList>
    </citation>
    <scope>NUCLEOTIDE SEQUENCE</scope>
</reference>
<evidence type="ECO:0000313" key="4">
    <source>
        <dbReference type="EMBL" id="CAE8581122.1"/>
    </source>
</evidence>
<feature type="transmembrane region" description="Helical" evidence="2">
    <location>
        <begin position="80"/>
        <end position="104"/>
    </location>
</feature>
<evidence type="ECO:0000256" key="2">
    <source>
        <dbReference type="SAM" id="Phobius"/>
    </source>
</evidence>
<protein>
    <submittedName>
        <fullName evidence="4">Uncharacterized protein</fullName>
    </submittedName>
</protein>
<keyword evidence="2" id="KW-1133">Transmembrane helix</keyword>
<dbReference type="Proteomes" id="UP000654075">
    <property type="component" value="Unassembled WGS sequence"/>
</dbReference>
<organism evidence="4 5">
    <name type="scientific">Polarella glacialis</name>
    <name type="common">Dinoflagellate</name>
    <dbReference type="NCBI Taxonomy" id="89957"/>
    <lineage>
        <taxon>Eukaryota</taxon>
        <taxon>Sar</taxon>
        <taxon>Alveolata</taxon>
        <taxon>Dinophyceae</taxon>
        <taxon>Suessiales</taxon>
        <taxon>Suessiaceae</taxon>
        <taxon>Polarella</taxon>
    </lineage>
</organism>
<keyword evidence="5" id="KW-1185">Reference proteome</keyword>
<feature type="transmembrane region" description="Helical" evidence="2">
    <location>
        <begin position="179"/>
        <end position="200"/>
    </location>
</feature>
<feature type="non-terminal residue" evidence="4">
    <location>
        <position position="432"/>
    </location>
</feature>
<proteinExistence type="predicted"/>
<feature type="transmembrane region" description="Helical" evidence="2">
    <location>
        <begin position="221"/>
        <end position="245"/>
    </location>
</feature>
<evidence type="ECO:0000256" key="1">
    <source>
        <dbReference type="SAM" id="MobiDB-lite"/>
    </source>
</evidence>
<accession>A0A813D352</accession>
<feature type="transmembrane region" description="Helical" evidence="2">
    <location>
        <begin position="251"/>
        <end position="271"/>
    </location>
</feature>
<keyword evidence="3" id="KW-0732">Signal</keyword>
<evidence type="ECO:0000256" key="3">
    <source>
        <dbReference type="SAM" id="SignalP"/>
    </source>
</evidence>
<feature type="signal peptide" evidence="3">
    <location>
        <begin position="1"/>
        <end position="18"/>
    </location>
</feature>
<dbReference type="Gene3D" id="1.20.1070.10">
    <property type="entry name" value="Rhodopsin 7-helix transmembrane proteins"/>
    <property type="match status" value="1"/>
</dbReference>